<dbReference type="InterPro" id="IPR036871">
    <property type="entry name" value="PX_dom_sf"/>
</dbReference>
<keyword evidence="4" id="KW-0418">Kinase</keyword>
<dbReference type="AlphaFoldDB" id="F2UK95"/>
<dbReference type="SUPFAM" id="SSF64268">
    <property type="entry name" value="PX domain"/>
    <property type="match status" value="1"/>
</dbReference>
<dbReference type="Pfam" id="PF00787">
    <property type="entry name" value="PX"/>
    <property type="match status" value="1"/>
</dbReference>
<dbReference type="GO" id="GO:0005770">
    <property type="term" value="C:late endosome"/>
    <property type="evidence" value="ECO:0007669"/>
    <property type="project" value="TreeGrafter"/>
</dbReference>
<gene>
    <name evidence="4" type="ORF">PTSG_08642</name>
</gene>
<comment type="subcellular location">
    <subcellularLocation>
        <location evidence="1">Cytoplasm</location>
    </subcellularLocation>
</comment>
<accession>F2UK95</accession>
<name>F2UK95_SALR5</name>
<dbReference type="InterPro" id="IPR011009">
    <property type="entry name" value="Kinase-like_dom_sf"/>
</dbReference>
<dbReference type="RefSeq" id="XP_004990432.1">
    <property type="nucleotide sequence ID" value="XM_004990375.1"/>
</dbReference>
<dbReference type="GO" id="GO:0004672">
    <property type="term" value="F:protein kinase activity"/>
    <property type="evidence" value="ECO:0007669"/>
    <property type="project" value="InterPro"/>
</dbReference>
<reference evidence="4" key="1">
    <citation type="submission" date="2009-08" db="EMBL/GenBank/DDBJ databases">
        <title>Annotation of Salpingoeca rosetta.</title>
        <authorList>
            <consortium name="The Broad Institute Genome Sequencing Platform"/>
            <person name="Russ C."/>
            <person name="Cuomo C."/>
            <person name="Burger G."/>
            <person name="Gray M.W."/>
            <person name="Holland P.W.H."/>
            <person name="King N."/>
            <person name="Lang F.B.F."/>
            <person name="Roger A.J."/>
            <person name="Ruiz-Trillo I."/>
            <person name="Young S.K."/>
            <person name="Zeng Q."/>
            <person name="Gargeya S."/>
            <person name="Alvarado L."/>
            <person name="Berlin A."/>
            <person name="Chapman S.B."/>
            <person name="Chen Z."/>
            <person name="Freedman E."/>
            <person name="Gellesch M."/>
            <person name="Goldberg J."/>
            <person name="Griggs A."/>
            <person name="Gujja S."/>
            <person name="Heilman E."/>
            <person name="Heiman D."/>
            <person name="Howarth C."/>
            <person name="Mehta T."/>
            <person name="Neiman D."/>
            <person name="Pearson M."/>
            <person name="Roberts A."/>
            <person name="Saif S."/>
            <person name="Shea T."/>
            <person name="Shenoy N."/>
            <person name="Sisk P."/>
            <person name="Stolte C."/>
            <person name="Sykes S."/>
            <person name="White J."/>
            <person name="Yandava C."/>
            <person name="Haas B."/>
            <person name="Nusbaum C."/>
            <person name="Birren B."/>
        </authorList>
    </citation>
    <scope>NUCLEOTIDE SEQUENCE [LARGE SCALE GENOMIC DNA]</scope>
    <source>
        <strain evidence="4">ATCC 50818</strain>
    </source>
</reference>
<evidence type="ECO:0000256" key="2">
    <source>
        <dbReference type="ARBA" id="ARBA00022490"/>
    </source>
</evidence>
<dbReference type="Gene3D" id="3.30.1520.10">
    <property type="entry name" value="Phox-like domain"/>
    <property type="match status" value="1"/>
</dbReference>
<dbReference type="PANTHER" id="PTHR22999">
    <property type="entry name" value="PX SERINE/THREONINE KINASE PXK"/>
    <property type="match status" value="1"/>
</dbReference>
<dbReference type="GO" id="GO:0045022">
    <property type="term" value="P:early endosome to late endosome transport"/>
    <property type="evidence" value="ECO:0007669"/>
    <property type="project" value="TreeGrafter"/>
</dbReference>
<dbReference type="FunCoup" id="F2UK95">
    <property type="interactions" value="719"/>
</dbReference>
<evidence type="ECO:0000259" key="3">
    <source>
        <dbReference type="PROSITE" id="PS50195"/>
    </source>
</evidence>
<evidence type="ECO:0000313" key="4">
    <source>
        <dbReference type="EMBL" id="EGD77544.1"/>
    </source>
</evidence>
<dbReference type="PROSITE" id="PS50195">
    <property type="entry name" value="PX"/>
    <property type="match status" value="1"/>
</dbReference>
<dbReference type="InterPro" id="IPR001245">
    <property type="entry name" value="Ser-Thr/Tyr_kinase_cat_dom"/>
</dbReference>
<dbReference type="KEGG" id="sre:PTSG_08642"/>
<dbReference type="InterPro" id="IPR051837">
    <property type="entry name" value="SortingNexin/PXDomain-PKLike"/>
</dbReference>
<dbReference type="OrthoDB" id="41200at2759"/>
<sequence>MRNSMPADEASELSFQFAGFEQAKEGHIVRHRYSDFAAFAQEMSALSGMTLPLPPKKMFGNTDKAFLQKRMQGLKHMLDLIAAHPILRLTLPFKRFLDPATYGRDFRNSAERGLFMFLRSEASWRVLEQLYGIGWRVTKMHATVLNQGYTSQDQSAPQLLTWVPIPATSFVPTELLNSVLKYIAGISHPFIAGASLGCVHGAEEPGAILVRALAPKGSLRDLIARNKNPKLPFARKYVGKKPKGLDVRTVRLFGRQILEALKFLHDRGLPYGHLHAGNVLVISDRFCQITDVENGVLGLPSLYSGHITELKKISTLELCDVYCFGQLLYEVTASVCVFGCVDVNMAKAQQQVGLIMARVMMQYRHVNMGQLHCSVHAY</sequence>
<dbReference type="eggNOG" id="ENOG502R2VY">
    <property type="taxonomic scope" value="Eukaryota"/>
</dbReference>
<protein>
    <submittedName>
        <fullName evidence="4">SLOB protein kinase</fullName>
    </submittedName>
</protein>
<dbReference type="InParanoid" id="F2UK95"/>
<dbReference type="GO" id="GO:0005769">
    <property type="term" value="C:early endosome"/>
    <property type="evidence" value="ECO:0007669"/>
    <property type="project" value="TreeGrafter"/>
</dbReference>
<dbReference type="Pfam" id="PF07714">
    <property type="entry name" value="PK_Tyr_Ser-Thr"/>
    <property type="match status" value="1"/>
</dbReference>
<dbReference type="SUPFAM" id="SSF56112">
    <property type="entry name" value="Protein kinase-like (PK-like)"/>
    <property type="match status" value="1"/>
</dbReference>
<keyword evidence="2" id="KW-0963">Cytoplasm</keyword>
<dbReference type="PANTHER" id="PTHR22999:SF23">
    <property type="entry name" value="SORTING NEXIN-16"/>
    <property type="match status" value="1"/>
</dbReference>
<dbReference type="EMBL" id="GL832978">
    <property type="protein sequence ID" value="EGD77544.1"/>
    <property type="molecule type" value="Genomic_DNA"/>
</dbReference>
<dbReference type="GO" id="GO:0008333">
    <property type="term" value="P:endosome to lysosome transport"/>
    <property type="evidence" value="ECO:0007669"/>
    <property type="project" value="TreeGrafter"/>
</dbReference>
<dbReference type="Proteomes" id="UP000007799">
    <property type="component" value="Unassembled WGS sequence"/>
</dbReference>
<dbReference type="Gene3D" id="1.10.510.10">
    <property type="entry name" value="Transferase(Phosphotransferase) domain 1"/>
    <property type="match status" value="1"/>
</dbReference>
<dbReference type="GO" id="GO:0035091">
    <property type="term" value="F:phosphatidylinositol binding"/>
    <property type="evidence" value="ECO:0007669"/>
    <property type="project" value="InterPro"/>
</dbReference>
<dbReference type="InterPro" id="IPR001683">
    <property type="entry name" value="PX_dom"/>
</dbReference>
<evidence type="ECO:0000313" key="5">
    <source>
        <dbReference type="Proteomes" id="UP000007799"/>
    </source>
</evidence>
<feature type="domain" description="PX" evidence="3">
    <location>
        <begin position="1"/>
        <end position="103"/>
    </location>
</feature>
<dbReference type="Gene3D" id="3.30.200.20">
    <property type="entry name" value="Phosphorylase Kinase, domain 1"/>
    <property type="match status" value="1"/>
</dbReference>
<organism evidence="5">
    <name type="scientific">Salpingoeca rosetta (strain ATCC 50818 / BSB-021)</name>
    <dbReference type="NCBI Taxonomy" id="946362"/>
    <lineage>
        <taxon>Eukaryota</taxon>
        <taxon>Choanoflagellata</taxon>
        <taxon>Craspedida</taxon>
        <taxon>Salpingoecidae</taxon>
        <taxon>Salpingoeca</taxon>
    </lineage>
</organism>
<dbReference type="GO" id="GO:0006622">
    <property type="term" value="P:protein targeting to lysosome"/>
    <property type="evidence" value="ECO:0007669"/>
    <property type="project" value="TreeGrafter"/>
</dbReference>
<dbReference type="GeneID" id="16070988"/>
<proteinExistence type="predicted"/>
<keyword evidence="5" id="KW-1185">Reference proteome</keyword>
<keyword evidence="4" id="KW-0808">Transferase</keyword>
<evidence type="ECO:0000256" key="1">
    <source>
        <dbReference type="ARBA" id="ARBA00004496"/>
    </source>
</evidence>